<dbReference type="Proteomes" id="UP000217785">
    <property type="component" value="Unassembled WGS sequence"/>
</dbReference>
<dbReference type="AlphaFoldDB" id="A0A292YS68"/>
<dbReference type="OrthoDB" id="9794575at2"/>
<name>A0A292YS68_9BACL</name>
<comment type="caution">
    <text evidence="1">The sequence shown here is derived from an EMBL/GenBank/DDBJ whole genome shotgun (WGS) entry which is preliminary data.</text>
</comment>
<evidence type="ECO:0008006" key="3">
    <source>
        <dbReference type="Google" id="ProtNLM"/>
    </source>
</evidence>
<organism evidence="1 2">
    <name type="scientific">Effusibacillus lacus</name>
    <dbReference type="NCBI Taxonomy" id="1348429"/>
    <lineage>
        <taxon>Bacteria</taxon>
        <taxon>Bacillati</taxon>
        <taxon>Bacillota</taxon>
        <taxon>Bacilli</taxon>
        <taxon>Bacillales</taxon>
        <taxon>Alicyclobacillaceae</taxon>
        <taxon>Effusibacillus</taxon>
    </lineage>
</organism>
<sequence length="416" mass="47822">MERILMVSYFAPPILSAESILVGKILPELARYYKIELVAAGEDVDFRKDETLAEIMQSENIEIHRYNNPKPLNKIVRRLYQKGSSLFQDVNAKWMEQVLLRHKLTGPYKLIYSRSMPGISHLAAYEFKQKLGIPWVAQFSDPWAHNPYHQYPLDLMHQVENKNESKVIQAADRFIFPTVEIRDLVASHYKDVNVKGISMVLPHYYVDRLYHDNRSGENGNVRSESAAGGHKAPIAVAYIGDFYGLRSPEPLLRALEVVERQAPEVAERMRLRIIGNVDWRHQPLFDEYLPKVRVTVERVGQVPYLQSLAEMRKSDILLLIDAPSDVNLFLPSKLIDYFGARKPIMGITSEKGTTGRLIRKFGFPVVDPREPEKVAGELIRMAQNLDRYQKLADENDTDMFTAESVAEELVRLFQQL</sequence>
<evidence type="ECO:0000313" key="1">
    <source>
        <dbReference type="EMBL" id="GAX91325.1"/>
    </source>
</evidence>
<proteinExistence type="predicted"/>
<dbReference type="EMBL" id="BDUF01000086">
    <property type="protein sequence ID" value="GAX91325.1"/>
    <property type="molecule type" value="Genomic_DNA"/>
</dbReference>
<protein>
    <recommendedName>
        <fullName evidence="3">Glycosyltransferase subfamily 4-like N-terminal domain-containing protein</fullName>
    </recommendedName>
</protein>
<evidence type="ECO:0000313" key="2">
    <source>
        <dbReference type="Proteomes" id="UP000217785"/>
    </source>
</evidence>
<dbReference type="SUPFAM" id="SSF53756">
    <property type="entry name" value="UDP-Glycosyltransferase/glycogen phosphorylase"/>
    <property type="match status" value="1"/>
</dbReference>
<reference evidence="2" key="1">
    <citation type="submission" date="2017-07" db="EMBL/GenBank/DDBJ databases">
        <title>Draft genome sequence of Effusibacillus lacus strain skLN1.</title>
        <authorList>
            <person name="Watanabe M."/>
            <person name="Kojima H."/>
            <person name="Fukui M."/>
        </authorList>
    </citation>
    <scope>NUCLEOTIDE SEQUENCE [LARGE SCALE GENOMIC DNA]</scope>
    <source>
        <strain evidence="2">skLN1</strain>
    </source>
</reference>
<dbReference type="Gene3D" id="3.40.50.2000">
    <property type="entry name" value="Glycogen Phosphorylase B"/>
    <property type="match status" value="2"/>
</dbReference>
<accession>A0A292YS68</accession>
<gene>
    <name evidence="1" type="ORF">EFBL_2991</name>
</gene>
<dbReference type="RefSeq" id="WP_096183040.1">
    <property type="nucleotide sequence ID" value="NZ_BDUF01000086.1"/>
</dbReference>
<keyword evidence="2" id="KW-1185">Reference proteome</keyword>